<proteinExistence type="inferred from homology"/>
<dbReference type="InterPro" id="IPR040079">
    <property type="entry name" value="Glutathione_S-Trfase"/>
</dbReference>
<dbReference type="SUPFAM" id="SSF47616">
    <property type="entry name" value="GST C-terminal domain-like"/>
    <property type="match status" value="1"/>
</dbReference>
<evidence type="ECO:0000256" key="7">
    <source>
        <dbReference type="ARBA" id="ARBA00047960"/>
    </source>
</evidence>
<dbReference type="SFLD" id="SFLDG00363">
    <property type="entry name" value="AMPS_(cytGST):_Alpha-__Mu-__Pi"/>
    <property type="match status" value="1"/>
</dbReference>
<dbReference type="InterPro" id="IPR004046">
    <property type="entry name" value="GST_C"/>
</dbReference>
<feature type="domain" description="GST C-terminal" evidence="9">
    <location>
        <begin position="86"/>
        <end position="204"/>
    </location>
</feature>
<gene>
    <name evidence="10" type="ORF">TcWFU_006193</name>
</gene>
<dbReference type="Pfam" id="PF02798">
    <property type="entry name" value="GST_N"/>
    <property type="match status" value="1"/>
</dbReference>
<dbReference type="Pfam" id="PF14497">
    <property type="entry name" value="GST_C_3"/>
    <property type="match status" value="1"/>
</dbReference>
<sequence>MATYKFAYWNLRGLGQPIRLLLEFIGAPYEERRFQAADKDQWFTEKYGLGFDFPNLPYLIDGDKKITQSHVITMYLGKKHGLVGDSDDDLITIAMAEGSIKDIRHKISEIALNPNYEKLRPDFMPTFFKGLETISKFLSNKKFLIGDKLCYADFVLYENLDVFEIFEPKCLDKYPNLKRFKKEFESLPKIKAYLTSDRCIKWPLNNWLAKFGGGFEPPTTKNKQC</sequence>
<dbReference type="InterPro" id="IPR036282">
    <property type="entry name" value="Glutathione-S-Trfase_C_sf"/>
</dbReference>
<evidence type="ECO:0000313" key="11">
    <source>
        <dbReference type="Proteomes" id="UP001651158"/>
    </source>
</evidence>
<dbReference type="Gene3D" id="1.20.1050.130">
    <property type="match status" value="1"/>
</dbReference>
<keyword evidence="11" id="KW-1185">Reference proteome</keyword>
<comment type="similarity">
    <text evidence="3">Belongs to the GST superfamily. Mu family.</text>
</comment>
<evidence type="ECO:0000259" key="9">
    <source>
        <dbReference type="PROSITE" id="PS50405"/>
    </source>
</evidence>
<dbReference type="PROSITE" id="PS50405">
    <property type="entry name" value="GST_CTER"/>
    <property type="match status" value="1"/>
</dbReference>
<dbReference type="InterPro" id="IPR010987">
    <property type="entry name" value="Glutathione-S-Trfase_C-like"/>
</dbReference>
<dbReference type="PANTHER" id="PTHR11571:SF222">
    <property type="entry name" value="GLUTATHIONE TRANSFERASE"/>
    <property type="match status" value="1"/>
</dbReference>
<reference evidence="10 11" key="1">
    <citation type="journal article" date="2022" name="Front. Cell. Infect. Microbiol.">
        <title>The Genomes of Two Strains of Taenia crassiceps the Animal Model for the Study of Human Cysticercosis.</title>
        <authorList>
            <person name="Bobes R.J."/>
            <person name="Estrada K."/>
            <person name="Rios-Valencia D.G."/>
            <person name="Calderon-Gallegos A."/>
            <person name="de la Torre P."/>
            <person name="Carrero J.C."/>
            <person name="Sanchez-Flores A."/>
            <person name="Laclette J.P."/>
        </authorList>
    </citation>
    <scope>NUCLEOTIDE SEQUENCE [LARGE SCALE GENOMIC DNA]</scope>
    <source>
        <strain evidence="10">WFUcys</strain>
    </source>
</reference>
<dbReference type="SFLD" id="SFLDG01205">
    <property type="entry name" value="AMPS.1"/>
    <property type="match status" value="1"/>
</dbReference>
<organism evidence="10 11">
    <name type="scientific">Taenia crassiceps</name>
    <dbReference type="NCBI Taxonomy" id="6207"/>
    <lineage>
        <taxon>Eukaryota</taxon>
        <taxon>Metazoa</taxon>
        <taxon>Spiralia</taxon>
        <taxon>Lophotrochozoa</taxon>
        <taxon>Platyhelminthes</taxon>
        <taxon>Cestoda</taxon>
        <taxon>Eucestoda</taxon>
        <taxon>Cyclophyllidea</taxon>
        <taxon>Taeniidae</taxon>
        <taxon>Taenia</taxon>
    </lineage>
</organism>
<dbReference type="InterPro" id="IPR050213">
    <property type="entry name" value="GST_superfamily"/>
</dbReference>
<comment type="subunit">
    <text evidence="4">Homodimer.</text>
</comment>
<dbReference type="SFLD" id="SFLDS00019">
    <property type="entry name" value="Glutathione_Transferase_(cytos"/>
    <property type="match status" value="1"/>
</dbReference>
<dbReference type="InterPro" id="IPR004045">
    <property type="entry name" value="Glutathione_S-Trfase_N"/>
</dbReference>
<evidence type="ECO:0000256" key="5">
    <source>
        <dbReference type="ARBA" id="ARBA00012452"/>
    </source>
</evidence>
<dbReference type="EC" id="2.5.1.18" evidence="5"/>
<dbReference type="InterPro" id="IPR036249">
    <property type="entry name" value="Thioredoxin-like_sf"/>
</dbReference>
<dbReference type="EMBL" id="JAKROA010000023">
    <property type="protein sequence ID" value="KAL5102856.1"/>
    <property type="molecule type" value="Genomic_DNA"/>
</dbReference>
<name>A0ABR4PZQ4_9CEST</name>
<dbReference type="PANTHER" id="PTHR11571">
    <property type="entry name" value="GLUTATHIONE S-TRANSFERASE"/>
    <property type="match status" value="1"/>
</dbReference>
<dbReference type="PROSITE" id="PS50404">
    <property type="entry name" value="GST_NTER"/>
    <property type="match status" value="1"/>
</dbReference>
<evidence type="ECO:0000256" key="3">
    <source>
        <dbReference type="ARBA" id="ARBA00005861"/>
    </source>
</evidence>
<protein>
    <recommendedName>
        <fullName evidence="5">glutathione transferase</fullName>
        <ecNumber evidence="5">2.5.1.18</ecNumber>
    </recommendedName>
</protein>
<comment type="function">
    <text evidence="1">GST isoenzymes appear to play a central role in the parasite detoxification system. Other functions are also suspected including a role in increasing the solubility of haematin in the parasite gut.</text>
</comment>
<evidence type="ECO:0000256" key="4">
    <source>
        <dbReference type="ARBA" id="ARBA00011738"/>
    </source>
</evidence>
<keyword evidence="6" id="KW-0808">Transferase</keyword>
<dbReference type="SUPFAM" id="SSF52833">
    <property type="entry name" value="Thioredoxin-like"/>
    <property type="match status" value="1"/>
</dbReference>
<comment type="function">
    <text evidence="2">Conjugation of reduced glutathione to a wide number of exogenous and endogenous hydrophobic electrophiles.</text>
</comment>
<evidence type="ECO:0000313" key="10">
    <source>
        <dbReference type="EMBL" id="KAL5102856.1"/>
    </source>
</evidence>
<evidence type="ECO:0000256" key="1">
    <source>
        <dbReference type="ARBA" id="ARBA00002446"/>
    </source>
</evidence>
<evidence type="ECO:0000259" key="8">
    <source>
        <dbReference type="PROSITE" id="PS50404"/>
    </source>
</evidence>
<dbReference type="Proteomes" id="UP001651158">
    <property type="component" value="Unassembled WGS sequence"/>
</dbReference>
<accession>A0ABR4PZQ4</accession>
<dbReference type="CDD" id="cd03075">
    <property type="entry name" value="GST_N_Mu"/>
    <property type="match status" value="1"/>
</dbReference>
<evidence type="ECO:0000256" key="6">
    <source>
        <dbReference type="ARBA" id="ARBA00022679"/>
    </source>
</evidence>
<comment type="catalytic activity">
    <reaction evidence="7">
        <text>RX + glutathione = an S-substituted glutathione + a halide anion + H(+)</text>
        <dbReference type="Rhea" id="RHEA:16437"/>
        <dbReference type="ChEBI" id="CHEBI:15378"/>
        <dbReference type="ChEBI" id="CHEBI:16042"/>
        <dbReference type="ChEBI" id="CHEBI:17792"/>
        <dbReference type="ChEBI" id="CHEBI:57925"/>
        <dbReference type="ChEBI" id="CHEBI:90779"/>
        <dbReference type="EC" id="2.5.1.18"/>
    </reaction>
</comment>
<comment type="caution">
    <text evidence="10">The sequence shown here is derived from an EMBL/GenBank/DDBJ whole genome shotgun (WGS) entry which is preliminary data.</text>
</comment>
<feature type="domain" description="GST N-terminal" evidence="8">
    <location>
        <begin position="2"/>
        <end position="84"/>
    </location>
</feature>
<evidence type="ECO:0000256" key="2">
    <source>
        <dbReference type="ARBA" id="ARBA00003701"/>
    </source>
</evidence>